<organism evidence="1 2">
    <name type="scientific">Mya arenaria</name>
    <name type="common">Soft-shell clam</name>
    <dbReference type="NCBI Taxonomy" id="6604"/>
    <lineage>
        <taxon>Eukaryota</taxon>
        <taxon>Metazoa</taxon>
        <taxon>Spiralia</taxon>
        <taxon>Lophotrochozoa</taxon>
        <taxon>Mollusca</taxon>
        <taxon>Bivalvia</taxon>
        <taxon>Autobranchia</taxon>
        <taxon>Heteroconchia</taxon>
        <taxon>Euheterodonta</taxon>
        <taxon>Imparidentia</taxon>
        <taxon>Neoheterodontei</taxon>
        <taxon>Myida</taxon>
        <taxon>Myoidea</taxon>
        <taxon>Myidae</taxon>
        <taxon>Mya</taxon>
    </lineage>
</organism>
<dbReference type="SUPFAM" id="SSF56219">
    <property type="entry name" value="DNase I-like"/>
    <property type="match status" value="1"/>
</dbReference>
<sequence>MSVTFCTLNTKRLGNKQKRLQVFKYIKVKSYDVIFLQETHSDASTSQSWKREWDGCSFFSGLKSNKKASHSLPIIYSRLDYFIISEYLRNTIPKCDIKPGYKTDHSTVLLTPNTLEQKRGPGYFKINNNIINHTEYQNQIKTAIMETVQINSNYNPNTLWELIKGTIRNIYIKYFTYI</sequence>
<keyword evidence="2" id="KW-1185">Reference proteome</keyword>
<name>A0ABY7D728_MYAAR</name>
<accession>A0ABY7D728</accession>
<gene>
    <name evidence="1" type="ORF">MAR_005952</name>
</gene>
<reference evidence="1" key="1">
    <citation type="submission" date="2022-11" db="EMBL/GenBank/DDBJ databases">
        <title>Centuries of genome instability and evolution in soft-shell clam transmissible cancer (bioRxiv).</title>
        <authorList>
            <person name="Hart S.F.M."/>
            <person name="Yonemitsu M.A."/>
            <person name="Giersch R.M."/>
            <person name="Beal B.F."/>
            <person name="Arriagada G."/>
            <person name="Davis B.W."/>
            <person name="Ostrander E.A."/>
            <person name="Goff S.P."/>
            <person name="Metzger M.J."/>
        </authorList>
    </citation>
    <scope>NUCLEOTIDE SEQUENCE</scope>
    <source>
        <strain evidence="1">MELC-2E11</strain>
        <tissue evidence="1">Siphon/mantle</tissue>
    </source>
</reference>
<dbReference type="Gene3D" id="3.60.10.10">
    <property type="entry name" value="Endonuclease/exonuclease/phosphatase"/>
    <property type="match status" value="1"/>
</dbReference>
<dbReference type="InterPro" id="IPR036691">
    <property type="entry name" value="Endo/exonu/phosph_ase_sf"/>
</dbReference>
<protein>
    <submittedName>
        <fullName evidence="1">YTX2-like protein</fullName>
    </submittedName>
</protein>
<evidence type="ECO:0000313" key="1">
    <source>
        <dbReference type="EMBL" id="WAQ93481.1"/>
    </source>
</evidence>
<dbReference type="Proteomes" id="UP001164746">
    <property type="component" value="Chromosome 1"/>
</dbReference>
<dbReference type="EMBL" id="CP111012">
    <property type="protein sequence ID" value="WAQ93481.1"/>
    <property type="molecule type" value="Genomic_DNA"/>
</dbReference>
<evidence type="ECO:0000313" key="2">
    <source>
        <dbReference type="Proteomes" id="UP001164746"/>
    </source>
</evidence>
<proteinExistence type="predicted"/>